<dbReference type="STRING" id="1134406.ADN00_18960"/>
<dbReference type="AlphaFoldDB" id="A0A0P6X5D8"/>
<dbReference type="Proteomes" id="UP000050417">
    <property type="component" value="Unassembled WGS sequence"/>
</dbReference>
<comment type="caution">
    <text evidence="2">The sequence shown here is derived from an EMBL/GenBank/DDBJ whole genome shotgun (WGS) entry which is preliminary data.</text>
</comment>
<sequence>MVGGPDENAFLSDRIVYPAPDGNFISQAHDSASGPLETVLKHFVTNNLGPGALPTRQILSIQVDLARGNYVERNGRFQNLLELLQETVLQSGTELGFQVRNRVFEVFLPSDKRGEVVFSLGLGTMLEFDYTLESAKANAVICGASGELTSRIVREVSWNQSVNQFGRIESFRDRRDTDQEDEIHQTLTEELVKNSERFSLQFRVAELEGLKAFDHWNIGDLVTVMIDGQRIEQAIREIHVKVDQKNGETIIPVVGTPGMGAVNFMSGLFERMRDIRRRVDHLEVIV</sequence>
<proteinExistence type="predicted"/>
<dbReference type="InterPro" id="IPR029432">
    <property type="entry name" value="Gp28/Gp37-like_dom"/>
</dbReference>
<accession>A0A0P6X5D8</accession>
<dbReference type="EMBL" id="LGCL01000045">
    <property type="protein sequence ID" value="KPL70123.1"/>
    <property type="molecule type" value="Genomic_DNA"/>
</dbReference>
<dbReference type="Pfam" id="PF14594">
    <property type="entry name" value="Sipho_Gp37"/>
    <property type="match status" value="1"/>
</dbReference>
<protein>
    <recommendedName>
        <fullName evidence="1">Gp28/Gp37-like domain-containing protein</fullName>
    </recommendedName>
</protein>
<organism evidence="2 3">
    <name type="scientific">Ornatilinea apprima</name>
    <dbReference type="NCBI Taxonomy" id="1134406"/>
    <lineage>
        <taxon>Bacteria</taxon>
        <taxon>Bacillati</taxon>
        <taxon>Chloroflexota</taxon>
        <taxon>Anaerolineae</taxon>
        <taxon>Anaerolineales</taxon>
        <taxon>Anaerolineaceae</taxon>
        <taxon>Ornatilinea</taxon>
    </lineage>
</organism>
<feature type="domain" description="Gp28/Gp37-like" evidence="1">
    <location>
        <begin position="2"/>
        <end position="256"/>
    </location>
</feature>
<evidence type="ECO:0000313" key="3">
    <source>
        <dbReference type="Proteomes" id="UP000050417"/>
    </source>
</evidence>
<keyword evidence="3" id="KW-1185">Reference proteome</keyword>
<name>A0A0P6X5D8_9CHLR</name>
<evidence type="ECO:0000313" key="2">
    <source>
        <dbReference type="EMBL" id="KPL70123.1"/>
    </source>
</evidence>
<reference evidence="2 3" key="1">
    <citation type="submission" date="2015-07" db="EMBL/GenBank/DDBJ databases">
        <title>Genome sequence of Ornatilinea apprima DSM 23815.</title>
        <authorList>
            <person name="Hemp J."/>
            <person name="Ward L.M."/>
            <person name="Pace L.A."/>
            <person name="Fischer W.W."/>
        </authorList>
    </citation>
    <scope>NUCLEOTIDE SEQUENCE [LARGE SCALE GENOMIC DNA]</scope>
    <source>
        <strain evidence="2 3">P3M-1</strain>
    </source>
</reference>
<gene>
    <name evidence="2" type="ORF">ADN00_18960</name>
</gene>
<evidence type="ECO:0000259" key="1">
    <source>
        <dbReference type="Pfam" id="PF14594"/>
    </source>
</evidence>